<dbReference type="SUPFAM" id="SSF56349">
    <property type="entry name" value="DNA breaking-rejoining enzymes"/>
    <property type="match status" value="1"/>
</dbReference>
<name>A0A9X5BD00_9FIRM</name>
<keyword evidence="3" id="KW-0233">DNA recombination</keyword>
<protein>
    <submittedName>
        <fullName evidence="5">Site-specific integrase</fullName>
    </submittedName>
</protein>
<dbReference type="InterPro" id="IPR011010">
    <property type="entry name" value="DNA_brk_join_enz"/>
</dbReference>
<organism evidence="5 6">
    <name type="scientific">Parablautia muri</name>
    <dbReference type="NCBI Taxonomy" id="2320879"/>
    <lineage>
        <taxon>Bacteria</taxon>
        <taxon>Bacillati</taxon>
        <taxon>Bacillota</taxon>
        <taxon>Clostridia</taxon>
        <taxon>Lachnospirales</taxon>
        <taxon>Lachnospiraceae</taxon>
        <taxon>Parablautia</taxon>
    </lineage>
</organism>
<dbReference type="InterPro" id="IPR002104">
    <property type="entry name" value="Integrase_catalytic"/>
</dbReference>
<keyword evidence="6" id="KW-1185">Reference proteome</keyword>
<evidence type="ECO:0000259" key="4">
    <source>
        <dbReference type="PROSITE" id="PS51898"/>
    </source>
</evidence>
<dbReference type="GO" id="GO:0015074">
    <property type="term" value="P:DNA integration"/>
    <property type="evidence" value="ECO:0007669"/>
    <property type="project" value="InterPro"/>
</dbReference>
<gene>
    <name evidence="5" type="ORF">D5281_01890</name>
</gene>
<sequence>MDEALSISYINTILSIFKNILKFAKQYGYLTTSIPIFQLPKQRKTPSDIFSLSEWACLNNYLLTQNDNFSFGIFLCMYTGIRIGELCGLRWEDFDSKSGQLMIKRTVYRIKNMAYTSDNSLPKTIVSIASPKTPSSIREMPLPAFLCRKMQQYSSDPLHYILTVTTKCMEPRIVQKKYKNILKKCEIRYLNFHSLRHSFASIGISKGFNCKTLSEILGHSSVNITLNTYVHSSIEQRRQCMELLVMK</sequence>
<dbReference type="PANTHER" id="PTHR30349:SF41">
    <property type="entry name" value="INTEGRASE_RECOMBINASE PROTEIN MJ0367-RELATED"/>
    <property type="match status" value="1"/>
</dbReference>
<accession>A0A9X5BD00</accession>
<dbReference type="GO" id="GO:0003677">
    <property type="term" value="F:DNA binding"/>
    <property type="evidence" value="ECO:0007669"/>
    <property type="project" value="UniProtKB-KW"/>
</dbReference>
<evidence type="ECO:0000313" key="5">
    <source>
        <dbReference type="EMBL" id="NBJ91367.1"/>
    </source>
</evidence>
<evidence type="ECO:0000256" key="1">
    <source>
        <dbReference type="ARBA" id="ARBA00008857"/>
    </source>
</evidence>
<dbReference type="Gene3D" id="1.10.443.10">
    <property type="entry name" value="Intergrase catalytic core"/>
    <property type="match status" value="1"/>
</dbReference>
<dbReference type="CDD" id="cd01189">
    <property type="entry name" value="INT_ICEBs1_C_like"/>
    <property type="match status" value="1"/>
</dbReference>
<dbReference type="InterPro" id="IPR013762">
    <property type="entry name" value="Integrase-like_cat_sf"/>
</dbReference>
<evidence type="ECO:0000256" key="2">
    <source>
        <dbReference type="ARBA" id="ARBA00023125"/>
    </source>
</evidence>
<evidence type="ECO:0000313" key="6">
    <source>
        <dbReference type="Proteomes" id="UP001154420"/>
    </source>
</evidence>
<dbReference type="PANTHER" id="PTHR30349">
    <property type="entry name" value="PHAGE INTEGRASE-RELATED"/>
    <property type="match status" value="1"/>
</dbReference>
<dbReference type="GO" id="GO:0006310">
    <property type="term" value="P:DNA recombination"/>
    <property type="evidence" value="ECO:0007669"/>
    <property type="project" value="UniProtKB-KW"/>
</dbReference>
<proteinExistence type="inferred from homology"/>
<evidence type="ECO:0000256" key="3">
    <source>
        <dbReference type="ARBA" id="ARBA00023172"/>
    </source>
</evidence>
<dbReference type="PROSITE" id="PS51898">
    <property type="entry name" value="TYR_RECOMBINASE"/>
    <property type="match status" value="1"/>
</dbReference>
<dbReference type="RefSeq" id="WP_160558438.1">
    <property type="nucleotide sequence ID" value="NZ_QZDT01000001.1"/>
</dbReference>
<keyword evidence="2" id="KW-0238">DNA-binding</keyword>
<comment type="similarity">
    <text evidence="1">Belongs to the 'phage' integrase family.</text>
</comment>
<comment type="caution">
    <text evidence="5">The sequence shown here is derived from an EMBL/GenBank/DDBJ whole genome shotgun (WGS) entry which is preliminary data.</text>
</comment>
<feature type="domain" description="Tyr recombinase" evidence="4">
    <location>
        <begin position="45"/>
        <end position="242"/>
    </location>
</feature>
<dbReference type="OrthoDB" id="9801717at2"/>
<dbReference type="InterPro" id="IPR050090">
    <property type="entry name" value="Tyrosine_recombinase_XerCD"/>
</dbReference>
<reference evidence="5" key="1">
    <citation type="submission" date="2018-09" db="EMBL/GenBank/DDBJ databases">
        <title>Murine metabolic-syndrome-specific gut microbial biobank.</title>
        <authorList>
            <person name="Liu C."/>
        </authorList>
    </citation>
    <scope>NUCLEOTIDE SEQUENCE</scope>
    <source>
        <strain evidence="5">D42-62</strain>
    </source>
</reference>
<dbReference type="AlphaFoldDB" id="A0A9X5BD00"/>
<dbReference type="EMBL" id="QZDT01000001">
    <property type="protein sequence ID" value="NBJ91367.1"/>
    <property type="molecule type" value="Genomic_DNA"/>
</dbReference>
<dbReference type="Proteomes" id="UP001154420">
    <property type="component" value="Unassembled WGS sequence"/>
</dbReference>
<dbReference type="Pfam" id="PF00589">
    <property type="entry name" value="Phage_integrase"/>
    <property type="match status" value="1"/>
</dbReference>